<evidence type="ECO:0000256" key="1">
    <source>
        <dbReference type="SAM" id="SignalP"/>
    </source>
</evidence>
<feature type="signal peptide" evidence="1">
    <location>
        <begin position="1"/>
        <end position="19"/>
    </location>
</feature>
<dbReference type="EMBL" id="NIOJ01000092">
    <property type="protein sequence ID" value="PNT94719.1"/>
    <property type="molecule type" value="Genomic_DNA"/>
</dbReference>
<name>A0A2K2EZ67_9CLOT</name>
<evidence type="ECO:0000313" key="2">
    <source>
        <dbReference type="EMBL" id="PNT94719.1"/>
    </source>
</evidence>
<organism evidence="2 3">
    <name type="scientific">Clostridium thermosuccinogenes</name>
    <dbReference type="NCBI Taxonomy" id="84032"/>
    <lineage>
        <taxon>Bacteria</taxon>
        <taxon>Bacillati</taxon>
        <taxon>Bacillota</taxon>
        <taxon>Clostridia</taxon>
        <taxon>Eubacteriales</taxon>
        <taxon>Clostridiaceae</taxon>
        <taxon>Clostridium</taxon>
    </lineage>
</organism>
<evidence type="ECO:0008006" key="4">
    <source>
        <dbReference type="Google" id="ProtNLM"/>
    </source>
</evidence>
<evidence type="ECO:0000313" key="3">
    <source>
        <dbReference type="Proteomes" id="UP000236151"/>
    </source>
</evidence>
<keyword evidence="1" id="KW-0732">Signal</keyword>
<reference evidence="2 3" key="1">
    <citation type="submission" date="2017-06" db="EMBL/GenBank/DDBJ databases">
        <title>Investigating the central metabolism of Clostridium thermosuccinogenes.</title>
        <authorList>
            <person name="Koendjbiharie J.G."/>
            <person name="van Kranenburg R."/>
        </authorList>
    </citation>
    <scope>NUCLEOTIDE SEQUENCE [LARGE SCALE GENOMIC DNA]</scope>
    <source>
        <strain evidence="2 3">DSM 5806</strain>
    </source>
</reference>
<feature type="chain" id="PRO_5038872638" description="DUF4352 domain-containing protein" evidence="1">
    <location>
        <begin position="20"/>
        <end position="146"/>
    </location>
</feature>
<dbReference type="OrthoDB" id="2663729at2"/>
<keyword evidence="3" id="KW-1185">Reference proteome</keyword>
<gene>
    <name evidence="2" type="ORF">CDQ84_18435</name>
</gene>
<dbReference type="Proteomes" id="UP000236151">
    <property type="component" value="Unassembled WGS sequence"/>
</dbReference>
<sequence>MKSKILLLMIAIMSFAVVSCTNGKKEINATEFQREVGNIELAVANIEKTSEGMLYTVKVINNSSYIIKQASVFLSYPKMKYKSEADEKQFDVEANKDKELKMLLPAGTYIGNVTTNEVFLELRGYLKEIVEKNGFHMSGSVEAYIK</sequence>
<dbReference type="RefSeq" id="WP_103083195.1">
    <property type="nucleotide sequence ID" value="NZ_CP021850.1"/>
</dbReference>
<dbReference type="KEGG" id="cthd:CDO33_06280"/>
<dbReference type="AlphaFoldDB" id="A0A2K2EZ67"/>
<protein>
    <recommendedName>
        <fullName evidence="4">DUF4352 domain-containing protein</fullName>
    </recommendedName>
</protein>
<dbReference type="PROSITE" id="PS51257">
    <property type="entry name" value="PROKAR_LIPOPROTEIN"/>
    <property type="match status" value="1"/>
</dbReference>
<proteinExistence type="predicted"/>
<comment type="caution">
    <text evidence="2">The sequence shown here is derived from an EMBL/GenBank/DDBJ whole genome shotgun (WGS) entry which is preliminary data.</text>
</comment>
<accession>A0A2K2EZ67</accession>